<dbReference type="GO" id="GO:0005544">
    <property type="term" value="F:calcium-dependent phospholipid binding"/>
    <property type="evidence" value="ECO:0000318"/>
    <property type="project" value="GO_Central"/>
</dbReference>
<dbReference type="GO" id="GO:0005886">
    <property type="term" value="C:plasma membrane"/>
    <property type="evidence" value="ECO:0000318"/>
    <property type="project" value="GO_Central"/>
</dbReference>
<evidence type="ECO:0000313" key="3">
    <source>
        <dbReference type="EMBL" id="EDO33081.1"/>
    </source>
</evidence>
<dbReference type="InterPro" id="IPR035892">
    <property type="entry name" value="C2_domain_sf"/>
</dbReference>
<dbReference type="Proteomes" id="UP000001593">
    <property type="component" value="Unassembled WGS sequence"/>
</dbReference>
<keyword evidence="4" id="KW-1185">Reference proteome</keyword>
<dbReference type="PANTHER" id="PTHR10024">
    <property type="entry name" value="SYNAPTOTAGMIN"/>
    <property type="match status" value="1"/>
</dbReference>
<dbReference type="FunFam" id="2.60.40.150:FF:000101">
    <property type="entry name" value="Synaptotagmin 13"/>
    <property type="match status" value="1"/>
</dbReference>
<dbReference type="GO" id="GO:0000149">
    <property type="term" value="F:SNARE binding"/>
    <property type="evidence" value="ECO:0000318"/>
    <property type="project" value="GO_Central"/>
</dbReference>
<gene>
    <name evidence="3" type="ORF">NEMVEDRAFT_v1g230884</name>
</gene>
<proteinExistence type="predicted"/>
<dbReference type="GO" id="GO:0070382">
    <property type="term" value="C:exocytic vesicle"/>
    <property type="evidence" value="ECO:0000318"/>
    <property type="project" value="GO_Central"/>
</dbReference>
<dbReference type="Pfam" id="PF00168">
    <property type="entry name" value="C2"/>
    <property type="match status" value="2"/>
</dbReference>
<dbReference type="EMBL" id="DS469791">
    <property type="protein sequence ID" value="EDO33081.1"/>
    <property type="molecule type" value="Genomic_DNA"/>
</dbReference>
<dbReference type="SUPFAM" id="SSF49562">
    <property type="entry name" value="C2 domain (Calcium/lipid-binding domain, CaLB)"/>
    <property type="match status" value="2"/>
</dbReference>
<organism evidence="3 4">
    <name type="scientific">Nematostella vectensis</name>
    <name type="common">Starlet sea anemone</name>
    <dbReference type="NCBI Taxonomy" id="45351"/>
    <lineage>
        <taxon>Eukaryota</taxon>
        <taxon>Metazoa</taxon>
        <taxon>Cnidaria</taxon>
        <taxon>Anthozoa</taxon>
        <taxon>Hexacorallia</taxon>
        <taxon>Actiniaria</taxon>
        <taxon>Edwardsiidae</taxon>
        <taxon>Nematostella</taxon>
    </lineage>
</organism>
<evidence type="ECO:0000256" key="1">
    <source>
        <dbReference type="ARBA" id="ARBA00022737"/>
    </source>
</evidence>
<dbReference type="PROSITE" id="PS50004">
    <property type="entry name" value="C2"/>
    <property type="match status" value="1"/>
</dbReference>
<dbReference type="SMART" id="SM00239">
    <property type="entry name" value="C2"/>
    <property type="match status" value="2"/>
</dbReference>
<dbReference type="eggNOG" id="KOG1028">
    <property type="taxonomic scope" value="Eukaryota"/>
</dbReference>
<feature type="domain" description="C2" evidence="2">
    <location>
        <begin position="2"/>
        <end position="122"/>
    </location>
</feature>
<protein>
    <recommendedName>
        <fullName evidence="2">C2 domain-containing protein</fullName>
    </recommendedName>
</protein>
<dbReference type="AlphaFoldDB" id="A7ST78"/>
<dbReference type="GO" id="GO:0061891">
    <property type="term" value="F:calcium ion sensor activity"/>
    <property type="evidence" value="ECO:0000318"/>
    <property type="project" value="GO_Central"/>
</dbReference>
<dbReference type="PhylomeDB" id="A7ST78"/>
<keyword evidence="1" id="KW-0677">Repeat</keyword>
<dbReference type="InParanoid" id="A7ST78"/>
<dbReference type="PANTHER" id="PTHR10024:SF374">
    <property type="entry name" value="C2 DOMAIN-CONTAINING PROTEIN"/>
    <property type="match status" value="1"/>
</dbReference>
<name>A7ST78_NEMVE</name>
<dbReference type="CDD" id="cd00276">
    <property type="entry name" value="C2B_Synaptotagmin"/>
    <property type="match status" value="1"/>
</dbReference>
<evidence type="ECO:0000259" key="2">
    <source>
        <dbReference type="PROSITE" id="PS50004"/>
    </source>
</evidence>
<dbReference type="Gene3D" id="2.60.40.150">
    <property type="entry name" value="C2 domain"/>
    <property type="match status" value="2"/>
</dbReference>
<dbReference type="PRINTS" id="PR00399">
    <property type="entry name" value="SYNAPTOTAGMN"/>
</dbReference>
<dbReference type="HOGENOM" id="CLU_023008_11_1_1"/>
<dbReference type="STRING" id="45351.A7ST78"/>
<sequence length="247" mass="27969">MGPSRLCFSLNYSHYNEKLQVKLIRATRLTPKGNNVVATPYVKMCLLPDRKRKLQSTRRHRNSNPAFNEDFVFSVPAEELRMRTLKFTVCDFDRFSRQQVIGHVQLEKGQLLFSLQYLPTACRLTVAILKGKDLRVEGEETTEIDTYVKVSMIMGGKAVKKRKTPVVKKTCNPVFNQAFVFSMPPSYLENVSFVISVIATPKRGGNKIHVGRAVVGPYMYSTSPGLSHWTDMLGSPRSAVAQWHSLI</sequence>
<dbReference type="OMA" id="CDFDRFS"/>
<accession>A7ST78</accession>
<dbReference type="InterPro" id="IPR000008">
    <property type="entry name" value="C2_dom"/>
</dbReference>
<reference evidence="3 4" key="1">
    <citation type="journal article" date="2007" name="Science">
        <title>Sea anemone genome reveals ancestral eumetazoan gene repertoire and genomic organization.</title>
        <authorList>
            <person name="Putnam N.H."/>
            <person name="Srivastava M."/>
            <person name="Hellsten U."/>
            <person name="Dirks B."/>
            <person name="Chapman J."/>
            <person name="Salamov A."/>
            <person name="Terry A."/>
            <person name="Shapiro H."/>
            <person name="Lindquist E."/>
            <person name="Kapitonov V.V."/>
            <person name="Jurka J."/>
            <person name="Genikhovich G."/>
            <person name="Grigoriev I.V."/>
            <person name="Lucas S.M."/>
            <person name="Steele R.E."/>
            <person name="Finnerty J.R."/>
            <person name="Technau U."/>
            <person name="Martindale M.Q."/>
            <person name="Rokhsar D.S."/>
        </authorList>
    </citation>
    <scope>NUCLEOTIDE SEQUENCE [LARGE SCALE GENOMIC DNA]</scope>
    <source>
        <strain evidence="4">CH2 X CH6</strain>
    </source>
</reference>
<dbReference type="GO" id="GO:0017158">
    <property type="term" value="P:regulation of calcium ion-dependent exocytosis"/>
    <property type="evidence" value="ECO:0000318"/>
    <property type="project" value="GO_Central"/>
</dbReference>
<dbReference type="InterPro" id="IPR001565">
    <property type="entry name" value="Synaptotagmin"/>
</dbReference>
<dbReference type="GO" id="GO:0016192">
    <property type="term" value="P:vesicle-mediated transport"/>
    <property type="evidence" value="ECO:0000318"/>
    <property type="project" value="GO_Central"/>
</dbReference>
<evidence type="ECO:0000313" key="4">
    <source>
        <dbReference type="Proteomes" id="UP000001593"/>
    </source>
</evidence>